<proteinExistence type="predicted"/>
<dbReference type="HOGENOM" id="CLU_109280_0_0_10"/>
<feature type="signal peptide" evidence="1">
    <location>
        <begin position="1"/>
        <end position="21"/>
    </location>
</feature>
<dbReference type="EMBL" id="CP003346">
    <property type="protein sequence ID" value="AGA78199.1"/>
    <property type="molecule type" value="Genomic_DNA"/>
</dbReference>
<dbReference type="KEGG" id="evi:Echvi_1945"/>
<dbReference type="RefSeq" id="WP_015265760.1">
    <property type="nucleotide sequence ID" value="NC_019904.1"/>
</dbReference>
<dbReference type="STRING" id="926556.Echvi_1945"/>
<organism evidence="2 3">
    <name type="scientific">Echinicola vietnamensis (strain DSM 17526 / LMG 23754 / KMM 6221)</name>
    <dbReference type="NCBI Taxonomy" id="926556"/>
    <lineage>
        <taxon>Bacteria</taxon>
        <taxon>Pseudomonadati</taxon>
        <taxon>Bacteroidota</taxon>
        <taxon>Cytophagia</taxon>
        <taxon>Cytophagales</taxon>
        <taxon>Cyclobacteriaceae</taxon>
        <taxon>Echinicola</taxon>
    </lineage>
</organism>
<feature type="chain" id="PRO_5003941968" description="TerB family tellurite resistance protein" evidence="1">
    <location>
        <begin position="22"/>
        <end position="212"/>
    </location>
</feature>
<name>L0FWB9_ECHVK</name>
<reference evidence="3" key="1">
    <citation type="submission" date="2012-02" db="EMBL/GenBank/DDBJ databases">
        <title>The complete genome of Echinicola vietnamensis DSM 17526.</title>
        <authorList>
            <person name="Lucas S."/>
            <person name="Copeland A."/>
            <person name="Lapidus A."/>
            <person name="Glavina del Rio T."/>
            <person name="Dalin E."/>
            <person name="Tice H."/>
            <person name="Bruce D."/>
            <person name="Goodwin L."/>
            <person name="Pitluck S."/>
            <person name="Peters L."/>
            <person name="Ovchinnikova G."/>
            <person name="Teshima H."/>
            <person name="Kyrpides N."/>
            <person name="Mavromatis K."/>
            <person name="Ivanova N."/>
            <person name="Brettin T."/>
            <person name="Detter J.C."/>
            <person name="Han C."/>
            <person name="Larimer F."/>
            <person name="Land M."/>
            <person name="Hauser L."/>
            <person name="Markowitz V."/>
            <person name="Cheng J.-F."/>
            <person name="Hugenholtz P."/>
            <person name="Woyke T."/>
            <person name="Wu D."/>
            <person name="Brambilla E."/>
            <person name="Klenk H.-P."/>
            <person name="Eisen J.A."/>
        </authorList>
    </citation>
    <scope>NUCLEOTIDE SEQUENCE [LARGE SCALE GENOMIC DNA]</scope>
    <source>
        <strain evidence="3">DSM 17526 / LMG 23754 / KMM 6221</strain>
    </source>
</reference>
<evidence type="ECO:0000313" key="3">
    <source>
        <dbReference type="Proteomes" id="UP000010796"/>
    </source>
</evidence>
<evidence type="ECO:0008006" key="4">
    <source>
        <dbReference type="Google" id="ProtNLM"/>
    </source>
</evidence>
<evidence type="ECO:0000313" key="2">
    <source>
        <dbReference type="EMBL" id="AGA78199.1"/>
    </source>
</evidence>
<dbReference type="AlphaFoldDB" id="L0FWB9"/>
<dbReference type="Proteomes" id="UP000010796">
    <property type="component" value="Chromosome"/>
</dbReference>
<keyword evidence="1" id="KW-0732">Signal</keyword>
<protein>
    <recommendedName>
        <fullName evidence="4">TerB family tellurite resistance protein</fullName>
    </recommendedName>
</protein>
<sequence>MKNKILTLSLFFGLLSSSLQAQTWNEWFRQKQTQKEYLILQILILQDYIRLGKEGYRIAREGWNTVERITNGEFNLHRDFLSRLDGISPPVSHYHGLASVLEYQQHILGEVKRGRDLLSKMSLKAAQRRAMASYYREVLRQSLHILGQAEHLSKAFYYKMEDARRIQAIDQMEKDMRDLYKQVKDQTSRLKYALQSRRKQSLEPIKSYYDIH</sequence>
<accession>L0FWB9</accession>
<keyword evidence="3" id="KW-1185">Reference proteome</keyword>
<evidence type="ECO:0000256" key="1">
    <source>
        <dbReference type="SAM" id="SignalP"/>
    </source>
</evidence>
<dbReference type="eggNOG" id="COG0497">
    <property type="taxonomic scope" value="Bacteria"/>
</dbReference>
<gene>
    <name evidence="2" type="ordered locus">Echvi_1945</name>
</gene>
<dbReference type="OrthoDB" id="673795at2"/>